<feature type="region of interest" description="Disordered" evidence="1">
    <location>
        <begin position="85"/>
        <end position="123"/>
    </location>
</feature>
<dbReference type="AlphaFoldDB" id="A0AA38X647"/>
<comment type="caution">
    <text evidence="2">The sequence shown here is derived from an EMBL/GenBank/DDBJ whole genome shotgun (WGS) entry which is preliminary data.</text>
</comment>
<organism evidence="2 3">
    <name type="scientific">Cladophialophora chaetospira</name>
    <dbReference type="NCBI Taxonomy" id="386627"/>
    <lineage>
        <taxon>Eukaryota</taxon>
        <taxon>Fungi</taxon>
        <taxon>Dikarya</taxon>
        <taxon>Ascomycota</taxon>
        <taxon>Pezizomycotina</taxon>
        <taxon>Eurotiomycetes</taxon>
        <taxon>Chaetothyriomycetidae</taxon>
        <taxon>Chaetothyriales</taxon>
        <taxon>Herpotrichiellaceae</taxon>
        <taxon>Cladophialophora</taxon>
    </lineage>
</organism>
<reference evidence="2" key="1">
    <citation type="submission" date="2022-10" db="EMBL/GenBank/DDBJ databases">
        <title>Culturing micro-colonial fungi from biological soil crusts in the Mojave desert and describing Neophaeococcomyces mojavensis, and introducing the new genera and species Taxawa tesnikishii.</title>
        <authorList>
            <person name="Kurbessoian T."/>
            <person name="Stajich J.E."/>
        </authorList>
    </citation>
    <scope>NUCLEOTIDE SEQUENCE</scope>
    <source>
        <strain evidence="2">TK_41</strain>
    </source>
</reference>
<protein>
    <submittedName>
        <fullName evidence="2">Uncharacterized protein</fullName>
    </submittedName>
</protein>
<accession>A0AA38X647</accession>
<dbReference type="Proteomes" id="UP001172673">
    <property type="component" value="Unassembled WGS sequence"/>
</dbReference>
<sequence>MAAIELAFVDSTPRQNSDRFCASSRNSQYSKPDKQHILAKSDGPLFFDGFRPGDFQPGREIFSGELKNDALAAERDLLKCPREDRLAAKGEQEKMKKEWKKAEAERKKKRKKELKQGDSDGDA</sequence>
<gene>
    <name evidence="2" type="ORF">H2200_008369</name>
</gene>
<feature type="region of interest" description="Disordered" evidence="1">
    <location>
        <begin position="13"/>
        <end position="34"/>
    </location>
</feature>
<feature type="compositionally biased region" description="Basic and acidic residues" evidence="1">
    <location>
        <begin position="114"/>
        <end position="123"/>
    </location>
</feature>
<evidence type="ECO:0000313" key="2">
    <source>
        <dbReference type="EMBL" id="KAJ9607296.1"/>
    </source>
</evidence>
<evidence type="ECO:0000313" key="3">
    <source>
        <dbReference type="Proteomes" id="UP001172673"/>
    </source>
</evidence>
<keyword evidence="3" id="KW-1185">Reference proteome</keyword>
<evidence type="ECO:0000256" key="1">
    <source>
        <dbReference type="SAM" id="MobiDB-lite"/>
    </source>
</evidence>
<dbReference type="EMBL" id="JAPDRK010000012">
    <property type="protein sequence ID" value="KAJ9607296.1"/>
    <property type="molecule type" value="Genomic_DNA"/>
</dbReference>
<name>A0AA38X647_9EURO</name>
<proteinExistence type="predicted"/>
<feature type="compositionally biased region" description="Basic and acidic residues" evidence="1">
    <location>
        <begin position="85"/>
        <end position="106"/>
    </location>
</feature>